<dbReference type="GO" id="GO:0016020">
    <property type="term" value="C:membrane"/>
    <property type="evidence" value="ECO:0007669"/>
    <property type="project" value="InterPro"/>
</dbReference>
<dbReference type="PATRIC" id="fig|458.5.peg.1740"/>
<dbReference type="InterPro" id="IPR016166">
    <property type="entry name" value="FAD-bd_PCMH"/>
</dbReference>
<comment type="caution">
    <text evidence="6">The sequence shown here is derived from an EMBL/GenBank/DDBJ whole genome shotgun (WGS) entry which is preliminary data.</text>
</comment>
<dbReference type="InterPro" id="IPR016169">
    <property type="entry name" value="FAD-bd_PCMH_sub2"/>
</dbReference>
<dbReference type="RefSeq" id="WP_058531754.1">
    <property type="nucleotide sequence ID" value="NZ_CAAAIN010000005.1"/>
</dbReference>
<dbReference type="InterPro" id="IPR010031">
    <property type="entry name" value="FAD_lactone_oxidase-like"/>
</dbReference>
<gene>
    <name evidence="6" type="ORF">Lrub_1665</name>
</gene>
<dbReference type="EMBL" id="LNYT01000020">
    <property type="protein sequence ID" value="KTD46743.1"/>
    <property type="molecule type" value="Genomic_DNA"/>
</dbReference>
<keyword evidence="1" id="KW-0285">Flavoprotein</keyword>
<name>A0A0W0XPZ4_9GAMM</name>
<dbReference type="PROSITE" id="PS51387">
    <property type="entry name" value="FAD_PCMH"/>
    <property type="match status" value="1"/>
</dbReference>
<evidence type="ECO:0000256" key="2">
    <source>
        <dbReference type="ARBA" id="ARBA00022827"/>
    </source>
</evidence>
<dbReference type="InterPro" id="IPR036318">
    <property type="entry name" value="FAD-bd_PCMH-like_sf"/>
</dbReference>
<dbReference type="Gene3D" id="3.30.43.10">
    <property type="entry name" value="Uridine Diphospho-n-acetylenolpyruvylglucosamine Reductase, domain 2"/>
    <property type="match status" value="1"/>
</dbReference>
<dbReference type="InterPro" id="IPR007173">
    <property type="entry name" value="ALO_C"/>
</dbReference>
<reference evidence="6 7" key="1">
    <citation type="submission" date="2015-11" db="EMBL/GenBank/DDBJ databases">
        <title>Genomic analysis of 38 Legionella species identifies large and diverse effector repertoires.</title>
        <authorList>
            <person name="Burstein D."/>
            <person name="Amaro F."/>
            <person name="Zusman T."/>
            <person name="Lifshitz Z."/>
            <person name="Cohen O."/>
            <person name="Gilbert J.A."/>
            <person name="Pupko T."/>
            <person name="Shuman H.A."/>
            <person name="Segal G."/>
        </authorList>
    </citation>
    <scope>NUCLEOTIDE SEQUENCE [LARGE SCALE GENOMIC DNA]</scope>
    <source>
        <strain evidence="6 7">WA-270A-C2</strain>
    </source>
</reference>
<protein>
    <submittedName>
        <fullName evidence="6">Cytokinin oxidase</fullName>
        <ecNumber evidence="6">1.5.99.12</ecNumber>
    </submittedName>
</protein>
<dbReference type="GO" id="GO:0003885">
    <property type="term" value="F:D-arabinono-1,4-lactone oxidase activity"/>
    <property type="evidence" value="ECO:0007669"/>
    <property type="project" value="InterPro"/>
</dbReference>
<dbReference type="SUPFAM" id="SSF55103">
    <property type="entry name" value="FAD-linked oxidases, C-terminal domain"/>
    <property type="match status" value="1"/>
</dbReference>
<keyword evidence="4" id="KW-0732">Signal</keyword>
<evidence type="ECO:0000313" key="7">
    <source>
        <dbReference type="Proteomes" id="UP000054608"/>
    </source>
</evidence>
<proteinExistence type="predicted"/>
<feature type="domain" description="FAD-binding PCMH-type" evidence="5">
    <location>
        <begin position="30"/>
        <end position="202"/>
    </location>
</feature>
<evidence type="ECO:0000256" key="1">
    <source>
        <dbReference type="ARBA" id="ARBA00022630"/>
    </source>
</evidence>
<dbReference type="GO" id="GO:0019139">
    <property type="term" value="F:cytokinin dehydrogenase activity"/>
    <property type="evidence" value="ECO:0007669"/>
    <property type="project" value="UniProtKB-EC"/>
</dbReference>
<organism evidence="6 7">
    <name type="scientific">Legionella rubrilucens</name>
    <dbReference type="NCBI Taxonomy" id="458"/>
    <lineage>
        <taxon>Bacteria</taxon>
        <taxon>Pseudomonadati</taxon>
        <taxon>Pseudomonadota</taxon>
        <taxon>Gammaproteobacteria</taxon>
        <taxon>Legionellales</taxon>
        <taxon>Legionellaceae</taxon>
        <taxon>Legionella</taxon>
    </lineage>
</organism>
<dbReference type="STRING" id="458.Lrub_1665"/>
<accession>A0A0W0XPZ4</accession>
<sequence>MTGFRSRFAFLGLLVLSPVWALSINDNGHISPTEVREIIQVKSEADIAAALQKANAQHLPVGIMGVQHSQGGQSIAPEGIQLNMLPFHQVLKLNAAKKQVTVQSGITWGKLQEAINPYQLAITAMQSPNIFTVGGSLSVNAHGDDFRMGAVGNSIVSFSLRLADGRRLRVSPEHYPDLWRAVRGGYGVLGVVTDVTLQLTDNTLLISHYDETSTRTFPDYFRHTILNDRRVVLFYAHMNIVPDASFLNDMYVITYTDTGQLPAQVVKLENPERWNAVLTPLFNVSRNSFYGKRWRWKMEKRLFKKRYRDKTVTRNNAMEKPVRFATVYKSGTADWLQEYFIPVEQFPSFIDRLRRLTLSASIDLLNVTVRYVPAEPDLLLSQVRKDSLSVVLYFNQTLSAAATERTRQWTEKVIDAALASGGSYYLTYQNFASQSQFEQAYPRFAELKALKRQYDKNNRFSNKFYQKYYNLIINS</sequence>
<dbReference type="InterPro" id="IPR016164">
    <property type="entry name" value="FAD-linked_Oxase-like_C"/>
</dbReference>
<keyword evidence="7" id="KW-1185">Reference proteome</keyword>
<evidence type="ECO:0000256" key="4">
    <source>
        <dbReference type="SAM" id="SignalP"/>
    </source>
</evidence>
<dbReference type="InterPro" id="IPR016167">
    <property type="entry name" value="FAD-bd_PCMH_sub1"/>
</dbReference>
<feature type="chain" id="PRO_5006916732" evidence="4">
    <location>
        <begin position="22"/>
        <end position="475"/>
    </location>
</feature>
<keyword evidence="3 6" id="KW-0560">Oxidoreductase</keyword>
<dbReference type="AlphaFoldDB" id="A0A0W0XPZ4"/>
<dbReference type="Gene3D" id="3.30.465.10">
    <property type="match status" value="1"/>
</dbReference>
<dbReference type="SUPFAM" id="SSF56176">
    <property type="entry name" value="FAD-binding/transporter-associated domain-like"/>
    <property type="match status" value="1"/>
</dbReference>
<evidence type="ECO:0000313" key="6">
    <source>
        <dbReference type="EMBL" id="KTD46743.1"/>
    </source>
</evidence>
<dbReference type="PANTHER" id="PTHR43762:SF1">
    <property type="entry name" value="D-ARABINONO-1,4-LACTONE OXIDASE"/>
    <property type="match status" value="1"/>
</dbReference>
<dbReference type="Pfam" id="PF04030">
    <property type="entry name" value="ALO"/>
    <property type="match status" value="1"/>
</dbReference>
<evidence type="ECO:0000256" key="3">
    <source>
        <dbReference type="ARBA" id="ARBA00023002"/>
    </source>
</evidence>
<dbReference type="PANTHER" id="PTHR43762">
    <property type="entry name" value="L-GULONOLACTONE OXIDASE"/>
    <property type="match status" value="1"/>
</dbReference>
<keyword evidence="2" id="KW-0274">FAD</keyword>
<dbReference type="OrthoDB" id="9800184at2"/>
<dbReference type="Pfam" id="PF01565">
    <property type="entry name" value="FAD_binding_4"/>
    <property type="match status" value="1"/>
</dbReference>
<dbReference type="GO" id="GO:0071949">
    <property type="term" value="F:FAD binding"/>
    <property type="evidence" value="ECO:0007669"/>
    <property type="project" value="InterPro"/>
</dbReference>
<dbReference type="EC" id="1.5.99.12" evidence="6"/>
<feature type="signal peptide" evidence="4">
    <location>
        <begin position="1"/>
        <end position="21"/>
    </location>
</feature>
<dbReference type="Proteomes" id="UP000054608">
    <property type="component" value="Unassembled WGS sequence"/>
</dbReference>
<dbReference type="InterPro" id="IPR006094">
    <property type="entry name" value="Oxid_FAD_bind_N"/>
</dbReference>
<evidence type="ECO:0000259" key="5">
    <source>
        <dbReference type="PROSITE" id="PS51387"/>
    </source>
</evidence>